<organism evidence="10 11">
    <name type="scientific">Nisaea acidiphila</name>
    <dbReference type="NCBI Taxonomy" id="1862145"/>
    <lineage>
        <taxon>Bacteria</taxon>
        <taxon>Pseudomonadati</taxon>
        <taxon>Pseudomonadota</taxon>
        <taxon>Alphaproteobacteria</taxon>
        <taxon>Rhodospirillales</taxon>
        <taxon>Thalassobaculaceae</taxon>
        <taxon>Nisaea</taxon>
    </lineage>
</organism>
<dbReference type="InterPro" id="IPR003362">
    <property type="entry name" value="Bact_transf"/>
</dbReference>
<name>A0A9J7B0Q2_9PROT</name>
<dbReference type="EMBL" id="CP102480">
    <property type="protein sequence ID" value="UUX52052.1"/>
    <property type="molecule type" value="Genomic_DNA"/>
</dbReference>
<comment type="similarity">
    <text evidence="2">Belongs to the bacterial sugar transferase family.</text>
</comment>
<keyword evidence="3 10" id="KW-0808">Transferase</keyword>
<reference evidence="10" key="1">
    <citation type="submission" date="2022-08" db="EMBL/GenBank/DDBJ databases">
        <title>Nisaea acidiphila sp. nov., isolated from a marine algal debris and emended description of the genus Nisaea Urios et al. 2008.</title>
        <authorList>
            <person name="Kwon K."/>
        </authorList>
    </citation>
    <scope>NUCLEOTIDE SEQUENCE</scope>
    <source>
        <strain evidence="10">MEBiC11861</strain>
    </source>
</reference>
<evidence type="ECO:0000256" key="7">
    <source>
        <dbReference type="ARBA" id="ARBA00023169"/>
    </source>
</evidence>
<keyword evidence="11" id="KW-1185">Reference proteome</keyword>
<dbReference type="Pfam" id="PF13727">
    <property type="entry name" value="CoA_binding_3"/>
    <property type="match status" value="1"/>
</dbReference>
<dbReference type="Pfam" id="PF02397">
    <property type="entry name" value="Bac_transf"/>
    <property type="match status" value="1"/>
</dbReference>
<feature type="domain" description="Bacterial sugar transferase" evidence="9">
    <location>
        <begin position="272"/>
        <end position="459"/>
    </location>
</feature>
<evidence type="ECO:0000259" key="9">
    <source>
        <dbReference type="Pfam" id="PF02397"/>
    </source>
</evidence>
<feature type="transmembrane region" description="Helical" evidence="8">
    <location>
        <begin position="277"/>
        <end position="302"/>
    </location>
</feature>
<evidence type="ECO:0000256" key="1">
    <source>
        <dbReference type="ARBA" id="ARBA00004141"/>
    </source>
</evidence>
<evidence type="ECO:0000256" key="2">
    <source>
        <dbReference type="ARBA" id="ARBA00006464"/>
    </source>
</evidence>
<dbReference type="GO" id="GO:0089702">
    <property type="term" value="F:undecaprenyl-phosphate glucose phosphotransferase activity"/>
    <property type="evidence" value="ECO:0007669"/>
    <property type="project" value="UniProtKB-EC"/>
</dbReference>
<feature type="transmembrane region" description="Helical" evidence="8">
    <location>
        <begin position="7"/>
        <end position="30"/>
    </location>
</feature>
<evidence type="ECO:0000256" key="3">
    <source>
        <dbReference type="ARBA" id="ARBA00022679"/>
    </source>
</evidence>
<dbReference type="NCBIfam" id="TIGR03023">
    <property type="entry name" value="WcaJ_sugtrans"/>
    <property type="match status" value="1"/>
</dbReference>
<evidence type="ECO:0000313" key="11">
    <source>
        <dbReference type="Proteomes" id="UP001060336"/>
    </source>
</evidence>
<feature type="transmembrane region" description="Helical" evidence="8">
    <location>
        <begin position="79"/>
        <end position="99"/>
    </location>
</feature>
<sequence length="466" mass="51415">MRNGSLIWLAVGLAALEASTLFIINMIGYAVRSGSFILPERYLLAGLFLCALYLLCGSNQGSYSFHRGEDDRIHAMQSLRCWIGTMVVFIVALFVFKISEDFSRFWLAEMVFGGGVALVFVRTLALAWIRRVRRSGWFSASIAVLGSPSLVKRETLALISSRGGASRLIGGFAGDGLGNEDLQGIPLLGTEESLKRIIAAGRVDDVLLCYEPEHEEAFRSALARLRDQPVNVRLRLPHHLEGIPVLGIDRVAGQAGIVLADVPIGGWSSVQKRCADLVLGSAMLVALAPVMLAIALAILVTMGRPVLFRQRRYGFNNDEFMMLKFRTMRVSEKDPDDGGPLKQATRNDPRVTPLGHFLRRTSLDELPQLLNVLGGSMSLIGPRPHAVSHNRYYAGIIDGYIGRHRVKPGITGWAQVNGLRGETDTVEKMRRRVELDLHYIENWSFGFDLKILALTVIEVGTGRSAY</sequence>
<protein>
    <submittedName>
        <fullName evidence="10">Undecaprenyl-phosphate glucose phosphotransferase</fullName>
        <ecNumber evidence="10">2.7.8.31</ecNumber>
    </submittedName>
</protein>
<dbReference type="InterPro" id="IPR017473">
    <property type="entry name" value="Undecaprenyl-P_gluc_Ptfrase"/>
</dbReference>
<dbReference type="EC" id="2.7.8.31" evidence="10"/>
<keyword evidence="4 8" id="KW-0812">Transmembrane</keyword>
<comment type="subcellular location">
    <subcellularLocation>
        <location evidence="1">Membrane</location>
        <topology evidence="1">Multi-pass membrane protein</topology>
    </subcellularLocation>
</comment>
<keyword evidence="7" id="KW-0270">Exopolysaccharide synthesis</keyword>
<dbReference type="NCBIfam" id="TIGR03025">
    <property type="entry name" value="EPS_sugtrans"/>
    <property type="match status" value="1"/>
</dbReference>
<dbReference type="AlphaFoldDB" id="A0A9J7B0Q2"/>
<gene>
    <name evidence="10" type="ORF">NUH88_10195</name>
</gene>
<dbReference type="RefSeq" id="WP_257771884.1">
    <property type="nucleotide sequence ID" value="NZ_CP102480.1"/>
</dbReference>
<evidence type="ECO:0000256" key="5">
    <source>
        <dbReference type="ARBA" id="ARBA00022989"/>
    </source>
</evidence>
<accession>A0A9J7B0Q2</accession>
<dbReference type="GO" id="GO:0000271">
    <property type="term" value="P:polysaccharide biosynthetic process"/>
    <property type="evidence" value="ECO:0007669"/>
    <property type="project" value="UniProtKB-KW"/>
</dbReference>
<dbReference type="PANTHER" id="PTHR30576:SF0">
    <property type="entry name" value="UNDECAPRENYL-PHOSPHATE N-ACETYLGALACTOSAMINYL 1-PHOSPHATE TRANSFERASE-RELATED"/>
    <property type="match status" value="1"/>
</dbReference>
<dbReference type="KEGG" id="naci:NUH88_10195"/>
<feature type="transmembrane region" description="Helical" evidence="8">
    <location>
        <begin position="105"/>
        <end position="129"/>
    </location>
</feature>
<dbReference type="PANTHER" id="PTHR30576">
    <property type="entry name" value="COLANIC BIOSYNTHESIS UDP-GLUCOSE LIPID CARRIER TRANSFERASE"/>
    <property type="match status" value="1"/>
</dbReference>
<evidence type="ECO:0000313" key="10">
    <source>
        <dbReference type="EMBL" id="UUX52052.1"/>
    </source>
</evidence>
<evidence type="ECO:0000256" key="8">
    <source>
        <dbReference type="SAM" id="Phobius"/>
    </source>
</evidence>
<dbReference type="InterPro" id="IPR017475">
    <property type="entry name" value="EPS_sugar_tfrase"/>
</dbReference>
<keyword evidence="5 8" id="KW-1133">Transmembrane helix</keyword>
<keyword evidence="6 8" id="KW-0472">Membrane</keyword>
<evidence type="ECO:0000256" key="4">
    <source>
        <dbReference type="ARBA" id="ARBA00022692"/>
    </source>
</evidence>
<proteinExistence type="inferred from homology"/>
<evidence type="ECO:0000256" key="6">
    <source>
        <dbReference type="ARBA" id="ARBA00023136"/>
    </source>
</evidence>
<dbReference type="Proteomes" id="UP001060336">
    <property type="component" value="Chromosome"/>
</dbReference>
<dbReference type="GO" id="GO:0016020">
    <property type="term" value="C:membrane"/>
    <property type="evidence" value="ECO:0007669"/>
    <property type="project" value="UniProtKB-SubCell"/>
</dbReference>
<feature type="transmembrane region" description="Helical" evidence="8">
    <location>
        <begin position="42"/>
        <end position="58"/>
    </location>
</feature>